<reference evidence="3 4" key="1">
    <citation type="journal article" date="2011" name="Front. Microbiol.">
        <title>Genomic signatures of strain selection and enhancement in Bacillus atrophaeus var. globigii, a historical biowarfare simulant.</title>
        <authorList>
            <person name="Gibbons H.S."/>
            <person name="Broomall S.M."/>
            <person name="McNew L.A."/>
            <person name="Daligault H."/>
            <person name="Chapman C."/>
            <person name="Bruce D."/>
            <person name="Karavis M."/>
            <person name="Krepps M."/>
            <person name="McGregor P.A."/>
            <person name="Hong C."/>
            <person name="Park K.H."/>
            <person name="Akmal A."/>
            <person name="Feldman A."/>
            <person name="Lin J.S."/>
            <person name="Chang W.E."/>
            <person name="Higgs B.W."/>
            <person name="Demirev P."/>
            <person name="Lindquist J."/>
            <person name="Liem A."/>
            <person name="Fochler E."/>
            <person name="Read T.D."/>
            <person name="Tapia R."/>
            <person name="Johnson S."/>
            <person name="Bishop-Lilly K.A."/>
            <person name="Detter C."/>
            <person name="Han C."/>
            <person name="Sozhamannan S."/>
            <person name="Rosenzweig C.N."/>
            <person name="Skowronski E.W."/>
        </authorList>
    </citation>
    <scope>NUCLEOTIDE SEQUENCE [LARGE SCALE GENOMIC DNA]</scope>
    <source>
        <strain evidence="3 4">Y4G10-17</strain>
    </source>
</reference>
<comment type="similarity">
    <text evidence="1">Belongs to the UPF0161 family.</text>
</comment>
<comment type="caution">
    <text evidence="3">The sequence shown here is derived from an EMBL/GenBank/DDBJ whole genome shotgun (WGS) entry which is preliminary data.</text>
</comment>
<evidence type="ECO:0000256" key="2">
    <source>
        <dbReference type="SAM" id="MobiDB-lite"/>
    </source>
</evidence>
<feature type="region of interest" description="Disordered" evidence="2">
    <location>
        <begin position="67"/>
        <end position="92"/>
    </location>
</feature>
<dbReference type="Proteomes" id="UP000287823">
    <property type="component" value="Unassembled WGS sequence"/>
</dbReference>
<dbReference type="EMBL" id="PIPO01000002">
    <property type="protein sequence ID" value="RUO33663.1"/>
    <property type="molecule type" value="Genomic_DNA"/>
</dbReference>
<evidence type="ECO:0000313" key="3">
    <source>
        <dbReference type="EMBL" id="RUO33663.1"/>
    </source>
</evidence>
<dbReference type="GO" id="GO:0005886">
    <property type="term" value="C:plasma membrane"/>
    <property type="evidence" value="ECO:0007669"/>
    <property type="project" value="UniProtKB-SubCell"/>
</dbReference>
<dbReference type="HAMAP" id="MF_00386">
    <property type="entry name" value="UPF0161_YidD"/>
    <property type="match status" value="1"/>
</dbReference>
<keyword evidence="4" id="KW-1185">Reference proteome</keyword>
<gene>
    <name evidence="3" type="ORF">CWE14_04145</name>
</gene>
<protein>
    <recommendedName>
        <fullName evidence="1">Putative membrane protein insertion efficiency factor</fullName>
    </recommendedName>
</protein>
<dbReference type="SMART" id="SM01234">
    <property type="entry name" value="Haemolytic"/>
    <property type="match status" value="1"/>
</dbReference>
<dbReference type="NCBIfam" id="TIGR00278">
    <property type="entry name" value="membrane protein insertion efficiency factor YidD"/>
    <property type="match status" value="1"/>
</dbReference>
<dbReference type="RefSeq" id="WP_126798234.1">
    <property type="nucleotide sequence ID" value="NZ_PIPO01000002.1"/>
</dbReference>
<name>A0A432WIR0_9GAMM</name>
<dbReference type="AlphaFoldDB" id="A0A432WIR0"/>
<keyword evidence="1" id="KW-1003">Cell membrane</keyword>
<dbReference type="PANTHER" id="PTHR33383">
    <property type="entry name" value="MEMBRANE PROTEIN INSERTION EFFICIENCY FACTOR-RELATED"/>
    <property type="match status" value="1"/>
</dbReference>
<organism evidence="3 4">
    <name type="scientific">Aliidiomarina soli</name>
    <dbReference type="NCBI Taxonomy" id="1928574"/>
    <lineage>
        <taxon>Bacteria</taxon>
        <taxon>Pseudomonadati</taxon>
        <taxon>Pseudomonadota</taxon>
        <taxon>Gammaproteobacteria</taxon>
        <taxon>Alteromonadales</taxon>
        <taxon>Idiomarinaceae</taxon>
        <taxon>Aliidiomarina</taxon>
    </lineage>
</organism>
<dbReference type="PANTHER" id="PTHR33383:SF1">
    <property type="entry name" value="MEMBRANE PROTEIN INSERTION EFFICIENCY FACTOR-RELATED"/>
    <property type="match status" value="1"/>
</dbReference>
<accession>A0A432WIR0</accession>
<sequence length="92" mass="10055">MAKIKQALQAIPIALIRVYQLVISPILGPRCRFYPTCSHYAIEAIRIHGVLKGSALAAKRIVKCHPGNPGGIDPVPGSQLEAETQQRQKETK</sequence>
<proteinExistence type="inferred from homology"/>
<dbReference type="Pfam" id="PF01809">
    <property type="entry name" value="YidD"/>
    <property type="match status" value="1"/>
</dbReference>
<comment type="subcellular location">
    <subcellularLocation>
        <location evidence="1">Cell membrane</location>
        <topology evidence="1">Peripheral membrane protein</topology>
        <orientation evidence="1">Cytoplasmic side</orientation>
    </subcellularLocation>
</comment>
<comment type="function">
    <text evidence="1">Could be involved in insertion of integral membrane proteins into the membrane.</text>
</comment>
<keyword evidence="1" id="KW-0472">Membrane</keyword>
<evidence type="ECO:0000256" key="1">
    <source>
        <dbReference type="HAMAP-Rule" id="MF_00386"/>
    </source>
</evidence>
<evidence type="ECO:0000313" key="4">
    <source>
        <dbReference type="Proteomes" id="UP000287823"/>
    </source>
</evidence>
<dbReference type="InterPro" id="IPR002696">
    <property type="entry name" value="Membr_insert_effic_factor_YidD"/>
</dbReference>